<gene>
    <name evidence="1" type="ordered locus">Oweho_3261</name>
</gene>
<organism evidence="1 2">
    <name type="scientific">Owenweeksia hongkongensis (strain DSM 17368 / CIP 108786 / JCM 12287 / NRRL B-23963 / UST20020801)</name>
    <dbReference type="NCBI Taxonomy" id="926562"/>
    <lineage>
        <taxon>Bacteria</taxon>
        <taxon>Pseudomonadati</taxon>
        <taxon>Bacteroidota</taxon>
        <taxon>Flavobacteriia</taxon>
        <taxon>Flavobacteriales</taxon>
        <taxon>Owenweeksiaceae</taxon>
        <taxon>Owenweeksia</taxon>
    </lineage>
</organism>
<accession>G8R4B2</accession>
<name>G8R4B2_OWEHD</name>
<proteinExistence type="predicted"/>
<evidence type="ECO:0000313" key="1">
    <source>
        <dbReference type="EMBL" id="AEV34212.1"/>
    </source>
</evidence>
<protein>
    <submittedName>
        <fullName evidence="1">Uncharacterized protein</fullName>
    </submittedName>
</protein>
<dbReference type="EMBL" id="CP003156">
    <property type="protein sequence ID" value="AEV34212.1"/>
    <property type="molecule type" value="Genomic_DNA"/>
</dbReference>
<dbReference type="Proteomes" id="UP000005631">
    <property type="component" value="Chromosome"/>
</dbReference>
<evidence type="ECO:0000313" key="2">
    <source>
        <dbReference type="Proteomes" id="UP000005631"/>
    </source>
</evidence>
<dbReference type="STRING" id="926562.Oweho_3261"/>
<keyword evidence="2" id="KW-1185">Reference proteome</keyword>
<dbReference type="AlphaFoldDB" id="G8R4B2"/>
<dbReference type="HOGENOM" id="CLU_1979326_0_0_10"/>
<dbReference type="KEGG" id="oho:Oweho_3261"/>
<reference evidence="1 2" key="1">
    <citation type="journal article" date="2012" name="Stand. Genomic Sci.">
        <title>Genome sequence of the orange-pigmented seawater bacterium Owenweeksia hongkongensis type strain (UST20020801(T)).</title>
        <authorList>
            <person name="Riedel T."/>
            <person name="Held B."/>
            <person name="Nolan M."/>
            <person name="Lucas S."/>
            <person name="Lapidus A."/>
            <person name="Tice H."/>
            <person name="Del Rio T.G."/>
            <person name="Cheng J.F."/>
            <person name="Han C."/>
            <person name="Tapia R."/>
            <person name="Goodwin L.A."/>
            <person name="Pitluck S."/>
            <person name="Liolios K."/>
            <person name="Mavromatis K."/>
            <person name="Pagani I."/>
            <person name="Ivanova N."/>
            <person name="Mikhailova N."/>
            <person name="Pati A."/>
            <person name="Chen A."/>
            <person name="Palaniappan K."/>
            <person name="Rohde M."/>
            <person name="Tindall B.J."/>
            <person name="Detter J.C."/>
            <person name="Goker M."/>
            <person name="Woyke T."/>
            <person name="Bristow J."/>
            <person name="Eisen J.A."/>
            <person name="Markowitz V."/>
            <person name="Hugenholtz P."/>
            <person name="Klenk H.P."/>
            <person name="Kyrpides N.C."/>
        </authorList>
    </citation>
    <scope>NUCLEOTIDE SEQUENCE</scope>
    <source>
        <strain evidence="2">DSM 17368 / JCM 12287 / NRRL B-23963</strain>
    </source>
</reference>
<dbReference type="RefSeq" id="WP_014203559.1">
    <property type="nucleotide sequence ID" value="NC_016599.1"/>
</dbReference>
<sequence length="126" mass="13922">MAQFDLLSLQFNFDSSGEAFTELTVVIDNPNNMQLDGAPEHSVPEDVEIVAPGQLPTQEFWVYADHYHLTITLESGGSSNPLEVNNTGYFNQGDNPKALDVIVAEKTAEGKKKTRKIRRDGVILSE</sequence>